<name>A0A168N1V7_MUCCL</name>
<organism evidence="1 2">
    <name type="scientific">Mucor lusitanicus CBS 277.49</name>
    <dbReference type="NCBI Taxonomy" id="747725"/>
    <lineage>
        <taxon>Eukaryota</taxon>
        <taxon>Fungi</taxon>
        <taxon>Fungi incertae sedis</taxon>
        <taxon>Mucoromycota</taxon>
        <taxon>Mucoromycotina</taxon>
        <taxon>Mucoromycetes</taxon>
        <taxon>Mucorales</taxon>
        <taxon>Mucorineae</taxon>
        <taxon>Mucoraceae</taxon>
        <taxon>Mucor</taxon>
    </lineage>
</organism>
<gene>
    <name evidence="1" type="ORF">MUCCIDRAFT_106232</name>
</gene>
<comment type="caution">
    <text evidence="1">The sequence shown here is derived from an EMBL/GenBank/DDBJ whole genome shotgun (WGS) entry which is preliminary data.</text>
</comment>
<protein>
    <submittedName>
        <fullName evidence="1">Uncharacterized protein</fullName>
    </submittedName>
</protein>
<evidence type="ECO:0000313" key="2">
    <source>
        <dbReference type="Proteomes" id="UP000077051"/>
    </source>
</evidence>
<evidence type="ECO:0000313" key="1">
    <source>
        <dbReference type="EMBL" id="OAD05673.1"/>
    </source>
</evidence>
<reference evidence="1 2" key="1">
    <citation type="submission" date="2015-06" db="EMBL/GenBank/DDBJ databases">
        <title>Expansion of signal transduction pathways in fungi by whole-genome duplication.</title>
        <authorList>
            <consortium name="DOE Joint Genome Institute"/>
            <person name="Corrochano L.M."/>
            <person name="Kuo A."/>
            <person name="Marcet-Houben M."/>
            <person name="Polaino S."/>
            <person name="Salamov A."/>
            <person name="Villalobos J.M."/>
            <person name="Alvarez M.I."/>
            <person name="Avalos J."/>
            <person name="Benito E.P."/>
            <person name="Benoit I."/>
            <person name="Burger G."/>
            <person name="Camino L.P."/>
            <person name="Canovas D."/>
            <person name="Cerda-Olmedo E."/>
            <person name="Cheng J.-F."/>
            <person name="Dominguez A."/>
            <person name="Elias M."/>
            <person name="Eslava A.P."/>
            <person name="Glaser F."/>
            <person name="Grimwood J."/>
            <person name="Gutierrez G."/>
            <person name="Heitman J."/>
            <person name="Henrissat B."/>
            <person name="Iturriaga E.A."/>
            <person name="Lang B.F."/>
            <person name="Lavin J.L."/>
            <person name="Lee S."/>
            <person name="Li W."/>
            <person name="Lindquist E."/>
            <person name="Lopez-Garcia S."/>
            <person name="Luque E.M."/>
            <person name="Marcos A.T."/>
            <person name="Martin J."/>
            <person name="Mccluskey K."/>
            <person name="Medina H.R."/>
            <person name="Miralles-Duran A."/>
            <person name="Miyazaki A."/>
            <person name="Munoz-Torres E."/>
            <person name="Oguiza J.A."/>
            <person name="Ohm R."/>
            <person name="Olmedo M."/>
            <person name="Orejas M."/>
            <person name="Ortiz-Castellanos L."/>
            <person name="Pisabarro A.G."/>
            <person name="Rodriguez-Romero J."/>
            <person name="Ruiz-Herrera J."/>
            <person name="Ruiz-Vazquez R."/>
            <person name="Sanz C."/>
            <person name="Schackwitz W."/>
            <person name="Schmutz J."/>
            <person name="Shahriari M."/>
            <person name="Shelest E."/>
            <person name="Silva-Franco F."/>
            <person name="Soanes D."/>
            <person name="Syed K."/>
            <person name="Tagua V.G."/>
            <person name="Talbot N.J."/>
            <person name="Thon M."/>
            <person name="De Vries R.P."/>
            <person name="Wiebenga A."/>
            <person name="Yadav J.S."/>
            <person name="Braun E.L."/>
            <person name="Baker S."/>
            <person name="Garre V."/>
            <person name="Horwitz B."/>
            <person name="Torres-Martinez S."/>
            <person name="Idnurm A."/>
            <person name="Herrera-Estrella A."/>
            <person name="Gabaldon T."/>
            <person name="Grigoriev I.V."/>
        </authorList>
    </citation>
    <scope>NUCLEOTIDE SEQUENCE [LARGE SCALE GENOMIC DNA]</scope>
    <source>
        <strain evidence="1 2">CBS 277.49</strain>
    </source>
</reference>
<keyword evidence="2" id="KW-1185">Reference proteome</keyword>
<accession>A0A168N1V7</accession>
<dbReference type="AlphaFoldDB" id="A0A168N1V7"/>
<sequence>MSVSVTLNIVRVTLNIVSATLNLVSCLRTLTFVNSTLTFVSDILTVSVCADICQRHADFCQRYADICQRYTGSQRLRGYRSASTLTLSEIALTAVSAIAEITESFSDRIITLSDSQVRCDMSKNYTQPY</sequence>
<dbReference type="VEuPathDB" id="FungiDB:MUCCIDRAFT_106232"/>
<dbReference type="Proteomes" id="UP000077051">
    <property type="component" value="Unassembled WGS sequence"/>
</dbReference>
<proteinExistence type="predicted"/>
<dbReference type="EMBL" id="AMYB01000002">
    <property type="protein sequence ID" value="OAD05673.1"/>
    <property type="molecule type" value="Genomic_DNA"/>
</dbReference>